<dbReference type="PATRIC" id="fig|512565.3.peg.4004"/>
<evidence type="ECO:0000313" key="12">
    <source>
        <dbReference type="EMBL" id="BAL89236.1"/>
    </source>
</evidence>
<keyword evidence="3" id="KW-1134">Transmembrane beta strand</keyword>
<accession>I0H899</accession>
<dbReference type="STRING" id="512565.AMIS_40160"/>
<evidence type="ECO:0000256" key="9">
    <source>
        <dbReference type="ARBA" id="ARBA00093769"/>
    </source>
</evidence>
<dbReference type="HOGENOM" id="CLU_1052240_0_0_11"/>
<dbReference type="InterPro" id="IPR058978">
    <property type="entry name" value="GSDM_bact-type"/>
</dbReference>
<comment type="similarity">
    <text evidence="9">Belongs to the bacterial gasdermin family.</text>
</comment>
<dbReference type="Pfam" id="PF26164">
    <property type="entry name" value="Bact_GSDM"/>
    <property type="match status" value="1"/>
</dbReference>
<evidence type="ECO:0000256" key="10">
    <source>
        <dbReference type="ARBA" id="ARBA00093798"/>
    </source>
</evidence>
<evidence type="ECO:0000256" key="11">
    <source>
        <dbReference type="ARBA" id="ARBA00093802"/>
    </source>
</evidence>
<keyword evidence="5" id="KW-0963">Cytoplasm</keyword>
<dbReference type="Proteomes" id="UP000007882">
    <property type="component" value="Chromosome"/>
</dbReference>
<gene>
    <name evidence="12" type="ordered locus">AMIS_40160</name>
</gene>
<evidence type="ECO:0000256" key="5">
    <source>
        <dbReference type="ARBA" id="ARBA00022490"/>
    </source>
</evidence>
<organism evidence="12 13">
    <name type="scientific">Actinoplanes missouriensis (strain ATCC 14538 / DSM 43046 / CBS 188.64 / JCM 3121 / NBRC 102363 / NCIMB 12654 / NRRL B-3342 / UNCC 431)</name>
    <dbReference type="NCBI Taxonomy" id="512565"/>
    <lineage>
        <taxon>Bacteria</taxon>
        <taxon>Bacillati</taxon>
        <taxon>Actinomycetota</taxon>
        <taxon>Actinomycetes</taxon>
        <taxon>Micromonosporales</taxon>
        <taxon>Micromonosporaceae</taxon>
        <taxon>Actinoplanes</taxon>
    </lineage>
</organism>
<evidence type="ECO:0000256" key="8">
    <source>
        <dbReference type="ARBA" id="ARBA00023136"/>
    </source>
</evidence>
<sequence length="264" mass="28338">MSLFRRSAVPVLPDGDFLPVAMPTTGLRALQVLIRTGQVLRRYGELESVLTGGQREAAPRVLADERTVDVHGTATRRTQLGVGLGIVSAIIQALGGEANLSLGSTTATAVEFVYSDMAVDRVDLSTLDLWLTGARFHPRLRNLAELLVADHVYVVVAVLKAKAVRMRLLDDRSYDVAVDVPAIQALLGASVTVESSRGSDTWLTISGSQSITVAAKAAQMHVDESGFWVSELPRTSGEIRSITGAQFLTGHELRVEPAWPVTPS</sequence>
<dbReference type="KEGG" id="ams:AMIS_40160"/>
<proteinExistence type="inferred from homology"/>
<name>I0H899_ACTM4</name>
<dbReference type="RefSeq" id="WP_014444130.1">
    <property type="nucleotide sequence ID" value="NC_017093.1"/>
</dbReference>
<keyword evidence="8" id="KW-0472">Membrane</keyword>
<evidence type="ECO:0000256" key="7">
    <source>
        <dbReference type="ARBA" id="ARBA00023118"/>
    </source>
</evidence>
<evidence type="ECO:0000256" key="2">
    <source>
        <dbReference type="ARBA" id="ARBA00004651"/>
    </source>
</evidence>
<dbReference type="OrthoDB" id="9847870at2"/>
<evidence type="ECO:0000313" key="13">
    <source>
        <dbReference type="Proteomes" id="UP000007882"/>
    </source>
</evidence>
<dbReference type="AlphaFoldDB" id="I0H899"/>
<keyword evidence="13" id="KW-1185">Reference proteome</keyword>
<keyword evidence="4" id="KW-1003">Cell membrane</keyword>
<evidence type="ECO:0000256" key="6">
    <source>
        <dbReference type="ARBA" id="ARBA00022692"/>
    </source>
</evidence>
<reference evidence="12 13" key="1">
    <citation type="submission" date="2012-02" db="EMBL/GenBank/DDBJ databases">
        <title>Complete genome sequence of Actinoplanes missouriensis 431 (= NBRC 102363).</title>
        <authorList>
            <person name="Ohnishi Y."/>
            <person name="Ishikawa J."/>
            <person name="Sekine M."/>
            <person name="Hosoyama A."/>
            <person name="Harada T."/>
            <person name="Narita H."/>
            <person name="Hata T."/>
            <person name="Konno Y."/>
            <person name="Tutikane K."/>
            <person name="Fujita N."/>
            <person name="Horinouchi S."/>
            <person name="Hayakawa M."/>
        </authorList>
    </citation>
    <scope>NUCLEOTIDE SEQUENCE [LARGE SCALE GENOMIC DNA]</scope>
    <source>
        <strain evidence="13">ATCC 14538 / DSM 43046 / CBS 188.64 / JCM 3121 / NBRC 102363 / NCIMB 12654 / NRRL B-3342 / UNCC 431</strain>
    </source>
</reference>
<dbReference type="EMBL" id="AP012319">
    <property type="protein sequence ID" value="BAL89236.1"/>
    <property type="molecule type" value="Genomic_DNA"/>
</dbReference>
<comment type="subcellular location">
    <subcellularLocation>
        <location evidence="2">Cell membrane</location>
        <topology evidence="2">Multi-pass membrane protein</topology>
    </subcellularLocation>
    <subcellularLocation>
        <location evidence="1">Cytoplasm</location>
    </subcellularLocation>
</comment>
<evidence type="ECO:0000256" key="1">
    <source>
        <dbReference type="ARBA" id="ARBA00004496"/>
    </source>
</evidence>
<protein>
    <recommendedName>
        <fullName evidence="10">Gasdermin bGSDM</fullName>
    </recommendedName>
    <alternativeName>
        <fullName evidence="11">Bacterial gasdermin</fullName>
    </alternativeName>
</protein>
<evidence type="ECO:0000256" key="3">
    <source>
        <dbReference type="ARBA" id="ARBA00022452"/>
    </source>
</evidence>
<dbReference type="eggNOG" id="ENOG5033MVA">
    <property type="taxonomic scope" value="Bacteria"/>
</dbReference>
<keyword evidence="7" id="KW-0051">Antiviral defense</keyword>
<evidence type="ECO:0000256" key="4">
    <source>
        <dbReference type="ARBA" id="ARBA00022475"/>
    </source>
</evidence>
<keyword evidence="6" id="KW-0812">Transmembrane</keyword>